<dbReference type="PANTHER" id="PTHR14218">
    <property type="entry name" value="PROTEASE S8 TRIPEPTIDYL PEPTIDASE I CLN2"/>
    <property type="match status" value="1"/>
</dbReference>
<dbReference type="PANTHER" id="PTHR14218:SF15">
    <property type="entry name" value="TRIPEPTIDYL-PEPTIDASE 1"/>
    <property type="match status" value="1"/>
</dbReference>
<keyword evidence="4" id="KW-0378">Hydrolase</keyword>
<name>A0A328P3I6_9GAMM</name>
<proteinExistence type="predicted"/>
<feature type="domain" description="Peptidase S53" evidence="10">
    <location>
        <begin position="300"/>
        <end position="684"/>
    </location>
</feature>
<dbReference type="Pfam" id="PF09286">
    <property type="entry name" value="Pro-kuma_activ"/>
    <property type="match status" value="1"/>
</dbReference>
<evidence type="ECO:0000256" key="3">
    <source>
        <dbReference type="ARBA" id="ARBA00022723"/>
    </source>
</evidence>
<keyword evidence="6" id="KW-0106">Calcium</keyword>
<dbReference type="OrthoDB" id="6847547at2"/>
<dbReference type="AlphaFoldDB" id="A0A328P3I6"/>
<evidence type="ECO:0000259" key="10">
    <source>
        <dbReference type="PROSITE" id="PS51695"/>
    </source>
</evidence>
<dbReference type="InterPro" id="IPR050819">
    <property type="entry name" value="Tripeptidyl-peptidase_I"/>
</dbReference>
<reference evidence="11 12" key="1">
    <citation type="journal article" date="2018" name="Genet. Mol. Biol.">
        <title>The genome sequence of Dyella jiangningensis FCAV SCS01 from a lignocellulose-decomposing microbial consortium metagenome reveals potential for biotechnological applications.</title>
        <authorList>
            <person name="Desiderato J.G."/>
            <person name="Alvarenga D.O."/>
            <person name="Constancio M.T.L."/>
            <person name="Alves L.M.C."/>
            <person name="Varani A.M."/>
        </authorList>
    </citation>
    <scope>NUCLEOTIDE SEQUENCE [LARGE SCALE GENOMIC DNA]</scope>
    <source>
        <strain evidence="11 12">FCAV SCS01</strain>
    </source>
</reference>
<keyword evidence="5" id="KW-0720">Serine protease</keyword>
<accession>A0A328P3I6</accession>
<gene>
    <name evidence="11" type="ORF">CA260_14320</name>
</gene>
<dbReference type="GO" id="GO:0006508">
    <property type="term" value="P:proteolysis"/>
    <property type="evidence" value="ECO:0007669"/>
    <property type="project" value="UniProtKB-KW"/>
</dbReference>
<dbReference type="SMART" id="SM00944">
    <property type="entry name" value="Pro-kuma_activ"/>
    <property type="match status" value="1"/>
</dbReference>
<dbReference type="InterPro" id="IPR036852">
    <property type="entry name" value="Peptidase_S8/S53_dom_sf"/>
</dbReference>
<dbReference type="InterPro" id="IPR030400">
    <property type="entry name" value="Sedolisin_dom"/>
</dbReference>
<evidence type="ECO:0000256" key="7">
    <source>
        <dbReference type="ARBA" id="ARBA00023145"/>
    </source>
</evidence>
<sequence>MGKRENTGIDSRTSTGGRQAQRPHRTALRRFDVQERVPLEEDSRSTLAEELAMSFTVRTPVVRRSELFAAWPIALSLALCTLPVHAESGWVSTATPQALIPPPVEGCEYVGSNAWAINSAFYGSVIFGGTAPYCVDASGLAPLDPSKPLQLLISLKLRHLPQLQNFLREVTQPGSRVYGHYLSRAQFQDTYAPTPGQAQAVAAYLRKNGFTDIRVAPNQLLVAAHGTVDQASKAFHTSMMQWTLSYPSGSETGYGAASPVQVPAALGDIVDIVQGLPGLGYGSKYHAPLALPSAPVSSSGYSPLDYATIYNADGVAPGSRTSVAIVVQGDMSQTINDLGTFTANHRLPNVPTMVVPTGAGVLGEGSAQDESQTIVGAAGGLAGLSFYAMPNAGGAPSTLDLTWAYNRAVADDAAKIIESSWSVWEPIAYLSGAQAQDDAIFMAAQAQGQVFVVPVGENNDLNWQIDDVYEFPPEPATSPYVVAIGGSQASVGSANQWNGESLWAEMSSYLDPEDHTVTYDYWYANAGYSLHESVPAWQAAQALTVTSNLAQLPNTQRYVPDLAFDAHMNISSDWTDKDHPAGPASGARIIVDGVEHHLFNGTELSASVFAGLFARIESAHGNALGLPTPQMYANFAKDRSPLHDFSASEHGNFYNYNCPTPGWSACYGWGSLDIGKFNDYVTTYWGL</sequence>
<dbReference type="GO" id="GO:0004252">
    <property type="term" value="F:serine-type endopeptidase activity"/>
    <property type="evidence" value="ECO:0007669"/>
    <property type="project" value="InterPro"/>
</dbReference>
<evidence type="ECO:0000256" key="4">
    <source>
        <dbReference type="ARBA" id="ARBA00022801"/>
    </source>
</evidence>
<dbReference type="EMBL" id="NFZS01000004">
    <property type="protein sequence ID" value="RAO75262.1"/>
    <property type="molecule type" value="Genomic_DNA"/>
</dbReference>
<dbReference type="SUPFAM" id="SSF52743">
    <property type="entry name" value="Subtilisin-like"/>
    <property type="match status" value="1"/>
</dbReference>
<comment type="caution">
    <text evidence="8">Lacks conserved residue(s) required for the propagation of feature annotation.</text>
</comment>
<comment type="cofactor">
    <cofactor evidence="1">
        <name>Ca(2+)</name>
        <dbReference type="ChEBI" id="CHEBI:29108"/>
    </cofactor>
</comment>
<evidence type="ECO:0000256" key="9">
    <source>
        <dbReference type="SAM" id="MobiDB-lite"/>
    </source>
</evidence>
<keyword evidence="7" id="KW-0865">Zymogen</keyword>
<evidence type="ECO:0000256" key="2">
    <source>
        <dbReference type="ARBA" id="ARBA00022670"/>
    </source>
</evidence>
<evidence type="ECO:0000313" key="11">
    <source>
        <dbReference type="EMBL" id="RAO75262.1"/>
    </source>
</evidence>
<feature type="compositionally biased region" description="Polar residues" evidence="9">
    <location>
        <begin position="8"/>
        <end position="18"/>
    </location>
</feature>
<dbReference type="CDD" id="cd11377">
    <property type="entry name" value="Pro-peptidase_S53"/>
    <property type="match status" value="1"/>
</dbReference>
<evidence type="ECO:0000313" key="12">
    <source>
        <dbReference type="Proteomes" id="UP000248926"/>
    </source>
</evidence>
<comment type="caution">
    <text evidence="11">The sequence shown here is derived from an EMBL/GenBank/DDBJ whole genome shotgun (WGS) entry which is preliminary data.</text>
</comment>
<evidence type="ECO:0000256" key="6">
    <source>
        <dbReference type="ARBA" id="ARBA00022837"/>
    </source>
</evidence>
<organism evidence="11 12">
    <name type="scientific">Dyella jiangningensis</name>
    <dbReference type="NCBI Taxonomy" id="1379159"/>
    <lineage>
        <taxon>Bacteria</taxon>
        <taxon>Pseudomonadati</taxon>
        <taxon>Pseudomonadota</taxon>
        <taxon>Gammaproteobacteria</taxon>
        <taxon>Lysobacterales</taxon>
        <taxon>Rhodanobacteraceae</taxon>
        <taxon>Dyella</taxon>
    </lineage>
</organism>
<dbReference type="Proteomes" id="UP000248926">
    <property type="component" value="Unassembled WGS sequence"/>
</dbReference>
<evidence type="ECO:0000256" key="1">
    <source>
        <dbReference type="ARBA" id="ARBA00001913"/>
    </source>
</evidence>
<dbReference type="Gene3D" id="3.40.50.200">
    <property type="entry name" value="Peptidase S8/S53 domain"/>
    <property type="match status" value="1"/>
</dbReference>
<dbReference type="InterPro" id="IPR015366">
    <property type="entry name" value="S53_propep"/>
</dbReference>
<keyword evidence="3" id="KW-0479">Metal-binding</keyword>
<dbReference type="PROSITE" id="PS51695">
    <property type="entry name" value="SEDOLISIN"/>
    <property type="match status" value="1"/>
</dbReference>
<keyword evidence="2" id="KW-0645">Protease</keyword>
<evidence type="ECO:0000256" key="8">
    <source>
        <dbReference type="PROSITE-ProRule" id="PRU01032"/>
    </source>
</evidence>
<dbReference type="GO" id="GO:0046872">
    <property type="term" value="F:metal ion binding"/>
    <property type="evidence" value="ECO:0007669"/>
    <property type="project" value="UniProtKB-KW"/>
</dbReference>
<evidence type="ECO:0000256" key="5">
    <source>
        <dbReference type="ARBA" id="ARBA00022825"/>
    </source>
</evidence>
<dbReference type="SUPFAM" id="SSF54897">
    <property type="entry name" value="Protease propeptides/inhibitors"/>
    <property type="match status" value="1"/>
</dbReference>
<feature type="region of interest" description="Disordered" evidence="9">
    <location>
        <begin position="1"/>
        <end position="25"/>
    </location>
</feature>
<keyword evidence="12" id="KW-1185">Reference proteome</keyword>
<protein>
    <recommendedName>
        <fullName evidence="10">Peptidase S53 domain-containing protein</fullName>
    </recommendedName>
</protein>
<dbReference type="GO" id="GO:0008240">
    <property type="term" value="F:tripeptidyl-peptidase activity"/>
    <property type="evidence" value="ECO:0007669"/>
    <property type="project" value="TreeGrafter"/>
</dbReference>